<feature type="compositionally biased region" description="Basic residues" evidence="1">
    <location>
        <begin position="149"/>
        <end position="180"/>
    </location>
</feature>
<accession>A0ABY2WUV5</accession>
<organism evidence="2 3">
    <name type="scientific">Ruegeria sediminis</name>
    <dbReference type="NCBI Taxonomy" id="2583820"/>
    <lineage>
        <taxon>Bacteria</taxon>
        <taxon>Pseudomonadati</taxon>
        <taxon>Pseudomonadota</taxon>
        <taxon>Alphaproteobacteria</taxon>
        <taxon>Rhodobacterales</taxon>
        <taxon>Roseobacteraceae</taxon>
        <taxon>Ruegeria</taxon>
    </lineage>
</organism>
<evidence type="ECO:0000256" key="1">
    <source>
        <dbReference type="SAM" id="MobiDB-lite"/>
    </source>
</evidence>
<proteinExistence type="predicted"/>
<dbReference type="Pfam" id="PF14520">
    <property type="entry name" value="HHH_5"/>
    <property type="match status" value="1"/>
</dbReference>
<comment type="caution">
    <text evidence="2">The sequence shown here is derived from an EMBL/GenBank/DDBJ whole genome shotgun (WGS) entry which is preliminary data.</text>
</comment>
<dbReference type="SUPFAM" id="SSF47794">
    <property type="entry name" value="Rad51 N-terminal domain-like"/>
    <property type="match status" value="1"/>
</dbReference>
<dbReference type="Proteomes" id="UP001193035">
    <property type="component" value="Unassembled WGS sequence"/>
</dbReference>
<gene>
    <name evidence="2" type="ORF">FGK63_14500</name>
</gene>
<evidence type="ECO:0000313" key="3">
    <source>
        <dbReference type="Proteomes" id="UP001193035"/>
    </source>
</evidence>
<feature type="region of interest" description="Disordered" evidence="1">
    <location>
        <begin position="61"/>
        <end position="180"/>
    </location>
</feature>
<dbReference type="Gene3D" id="1.10.150.20">
    <property type="entry name" value="5' to 3' exonuclease, C-terminal subdomain"/>
    <property type="match status" value="1"/>
</dbReference>
<reference evidence="2 3" key="1">
    <citation type="submission" date="2019-05" db="EMBL/GenBank/DDBJ databases">
        <title>Ruegeria sp. nov., isolated from tidal flat.</title>
        <authorList>
            <person name="Kim W."/>
        </authorList>
    </citation>
    <scope>NUCLEOTIDE SEQUENCE [LARGE SCALE GENOMIC DNA]</scope>
    <source>
        <strain evidence="2 3">CAU 1488</strain>
    </source>
</reference>
<dbReference type="EMBL" id="VCPD01000005">
    <property type="protein sequence ID" value="TMV06363.1"/>
    <property type="molecule type" value="Genomic_DNA"/>
</dbReference>
<evidence type="ECO:0000313" key="2">
    <source>
        <dbReference type="EMBL" id="TMV06363.1"/>
    </source>
</evidence>
<dbReference type="InterPro" id="IPR010995">
    <property type="entry name" value="DNA_repair_Rad51/TF_NusA_a-hlx"/>
</dbReference>
<keyword evidence="3" id="KW-1185">Reference proteome</keyword>
<protein>
    <submittedName>
        <fullName evidence="2">Helix-hairpin-helix domain-containing protein</fullName>
    </submittedName>
</protein>
<sequence length="180" mass="19096">MKPVTDVRGVGKALGEVLIAHGYKTAADLAGATPEQLVKVPRIGTARAPVLIAAAKELLAAPAPATSPVRRTSARKPAGRKTAGGRKAAERRTTPQTVKRAASAPKPVEDGPDAEALAAAEAKAKKEAKAKAKAKKAAKKKQEIEAKFKKAKEKVKTKSKKDKKDKKKKKNKKNKKKAKE</sequence>
<name>A0ABY2WUV5_9RHOB</name>